<keyword evidence="1" id="KW-0479">Metal-binding</keyword>
<dbReference type="InterPro" id="IPR039903">
    <property type="entry name" value="Zswim2"/>
</dbReference>
<dbReference type="EMBL" id="VFQX01000030">
    <property type="protein sequence ID" value="KAF0978361.1"/>
    <property type="molecule type" value="Genomic_DNA"/>
</dbReference>
<keyword evidence="1" id="KW-0863">Zinc-finger</keyword>
<dbReference type="PROSITE" id="PS50966">
    <property type="entry name" value="ZF_SWIM"/>
    <property type="match status" value="1"/>
</dbReference>
<sequence>MVKKKSELSKSENNPPNTLFNHCNDEQTLRETLHAFKVVELKDLLKKMELGKGISGLRKEQLIERIVTHRPLLPSNNNELEKPSQLVKRKHEQDDEEEIKTPTKTSSSQTTSSQFTSPSSLINSPFASLNVSTPAASSSTSSILHESVTSPKKKAKLTEEKRKARFVPKPSIATKERIERAMTQRLYLIERKNRVDNLEEEFVVLGSTGNVYNVNICEVPKCSCPDFEKGHLCKHILFVFLRVLRVSQFSHCIYQKALLRSELESIFKDAPPIPSSVQASERVVKEYKHLSGEAQENSEQFSTVKRRPLQDVHCPICYETFGGSEKTDFCKMCGNNIHQDCIKMWKSFNPNFPCPVCRAPQLGNLAATGKVVENEGYANLADFQSGMTREREYYHSPRWYSRRRYYGDDDEDYYESAYE</sequence>
<dbReference type="InterPro" id="IPR013083">
    <property type="entry name" value="Znf_RING/FYVE/PHD"/>
</dbReference>
<accession>A0A6A5BV95</accession>
<organism evidence="5 6">
    <name type="scientific">Naegleria fowleri</name>
    <name type="common">Brain eating amoeba</name>
    <dbReference type="NCBI Taxonomy" id="5763"/>
    <lineage>
        <taxon>Eukaryota</taxon>
        <taxon>Discoba</taxon>
        <taxon>Heterolobosea</taxon>
        <taxon>Tetramitia</taxon>
        <taxon>Eutetramitia</taxon>
        <taxon>Vahlkampfiidae</taxon>
        <taxon>Naegleria</taxon>
    </lineage>
</organism>
<dbReference type="VEuPathDB" id="AmoebaDB:FDP41_002876"/>
<comment type="caution">
    <text evidence="5">The sequence shown here is derived from an EMBL/GenBank/DDBJ whole genome shotgun (WGS) entry which is preliminary data.</text>
</comment>
<dbReference type="GO" id="GO:0061630">
    <property type="term" value="F:ubiquitin protein ligase activity"/>
    <property type="evidence" value="ECO:0007669"/>
    <property type="project" value="InterPro"/>
</dbReference>
<dbReference type="PROSITE" id="PS50089">
    <property type="entry name" value="ZF_RING_2"/>
    <property type="match status" value="1"/>
</dbReference>
<dbReference type="VEuPathDB" id="AmoebaDB:NF0126110"/>
<evidence type="ECO:0008006" key="7">
    <source>
        <dbReference type="Google" id="ProtNLM"/>
    </source>
</evidence>
<dbReference type="AlphaFoldDB" id="A0A6A5BV95"/>
<dbReference type="PANTHER" id="PTHR21540">
    <property type="entry name" value="RING FINGER AND SWIM DOMAIN-CONTAINING PROTEIN 2"/>
    <property type="match status" value="1"/>
</dbReference>
<proteinExistence type="predicted"/>
<gene>
    <name evidence="5" type="ORF">FDP41_002876</name>
</gene>
<evidence type="ECO:0000259" key="3">
    <source>
        <dbReference type="PROSITE" id="PS50089"/>
    </source>
</evidence>
<dbReference type="Proteomes" id="UP000444721">
    <property type="component" value="Unassembled WGS sequence"/>
</dbReference>
<feature type="compositionally biased region" description="Basic and acidic residues" evidence="2">
    <location>
        <begin position="1"/>
        <end position="10"/>
    </location>
</feature>
<dbReference type="SMART" id="SM00184">
    <property type="entry name" value="RING"/>
    <property type="match status" value="1"/>
</dbReference>
<feature type="region of interest" description="Disordered" evidence="2">
    <location>
        <begin position="1"/>
        <end position="22"/>
    </location>
</feature>
<dbReference type="InterPro" id="IPR007527">
    <property type="entry name" value="Znf_SWIM"/>
</dbReference>
<name>A0A6A5BV95_NAEFO</name>
<dbReference type="PANTHER" id="PTHR21540:SF0">
    <property type="entry name" value="PHD FAMILY PROTEIN"/>
    <property type="match status" value="1"/>
</dbReference>
<feature type="domain" description="RING-type" evidence="3">
    <location>
        <begin position="314"/>
        <end position="358"/>
    </location>
</feature>
<dbReference type="Gene3D" id="3.30.40.10">
    <property type="entry name" value="Zinc/RING finger domain, C3HC4 (zinc finger)"/>
    <property type="match status" value="1"/>
</dbReference>
<keyword evidence="1" id="KW-0862">Zinc</keyword>
<dbReference type="GeneID" id="68110094"/>
<evidence type="ECO:0000313" key="5">
    <source>
        <dbReference type="EMBL" id="KAF0978361.1"/>
    </source>
</evidence>
<dbReference type="RefSeq" id="XP_044563074.1">
    <property type="nucleotide sequence ID" value="XM_044706118.1"/>
</dbReference>
<dbReference type="GO" id="GO:0008270">
    <property type="term" value="F:zinc ion binding"/>
    <property type="evidence" value="ECO:0007669"/>
    <property type="project" value="UniProtKB-KW"/>
</dbReference>
<evidence type="ECO:0000313" key="6">
    <source>
        <dbReference type="Proteomes" id="UP000444721"/>
    </source>
</evidence>
<evidence type="ECO:0000256" key="1">
    <source>
        <dbReference type="PROSITE-ProRule" id="PRU00175"/>
    </source>
</evidence>
<dbReference type="VEuPathDB" id="AmoebaDB:NfTy_055910"/>
<feature type="domain" description="SWIM-type" evidence="4">
    <location>
        <begin position="212"/>
        <end position="244"/>
    </location>
</feature>
<feature type="compositionally biased region" description="Low complexity" evidence="2">
    <location>
        <begin position="102"/>
        <end position="119"/>
    </location>
</feature>
<dbReference type="SUPFAM" id="SSF57850">
    <property type="entry name" value="RING/U-box"/>
    <property type="match status" value="1"/>
</dbReference>
<dbReference type="Pfam" id="PF13639">
    <property type="entry name" value="zf-RING_2"/>
    <property type="match status" value="1"/>
</dbReference>
<dbReference type="OMA" id="CKHIVYV"/>
<dbReference type="InterPro" id="IPR001841">
    <property type="entry name" value="Znf_RING"/>
</dbReference>
<feature type="region of interest" description="Disordered" evidence="2">
    <location>
        <begin position="73"/>
        <end position="119"/>
    </location>
</feature>
<dbReference type="OrthoDB" id="2122982at2759"/>
<feature type="region of interest" description="Disordered" evidence="2">
    <location>
        <begin position="136"/>
        <end position="161"/>
    </location>
</feature>
<evidence type="ECO:0000259" key="4">
    <source>
        <dbReference type="PROSITE" id="PS50966"/>
    </source>
</evidence>
<reference evidence="5 6" key="1">
    <citation type="journal article" date="2019" name="Sci. Rep.">
        <title>Nanopore sequencing improves the draft genome of the human pathogenic amoeba Naegleria fowleri.</title>
        <authorList>
            <person name="Liechti N."/>
            <person name="Schurch N."/>
            <person name="Bruggmann R."/>
            <person name="Wittwer M."/>
        </authorList>
    </citation>
    <scope>NUCLEOTIDE SEQUENCE [LARGE SCALE GENOMIC DNA]</scope>
    <source>
        <strain evidence="5 6">ATCC 30894</strain>
    </source>
</reference>
<evidence type="ECO:0000256" key="2">
    <source>
        <dbReference type="SAM" id="MobiDB-lite"/>
    </source>
</evidence>
<keyword evidence="6" id="KW-1185">Reference proteome</keyword>
<protein>
    <recommendedName>
        <fullName evidence="7">Postreplication repair E3 ubiquitin-protein ligase RAD18</fullName>
    </recommendedName>
</protein>
<dbReference type="Pfam" id="PF04434">
    <property type="entry name" value="SWIM"/>
    <property type="match status" value="1"/>
</dbReference>